<sequence length="52" mass="5480">MKVGNKGFQIDLVAEALAHNSTCSQAGRSLPPLGLLESLIATTSLEFIPINI</sequence>
<reference evidence="1 2" key="2">
    <citation type="submission" date="2018-10" db="EMBL/GenBank/DDBJ databases">
        <authorList>
            <consortium name="Pathogen Informatics"/>
        </authorList>
    </citation>
    <scope>NUCLEOTIDE SEQUENCE [LARGE SCALE GENOMIC DNA]</scope>
</reference>
<organism evidence="3">
    <name type="scientific">Enterobius vermicularis</name>
    <name type="common">Human pinworm</name>
    <dbReference type="NCBI Taxonomy" id="51028"/>
    <lineage>
        <taxon>Eukaryota</taxon>
        <taxon>Metazoa</taxon>
        <taxon>Ecdysozoa</taxon>
        <taxon>Nematoda</taxon>
        <taxon>Chromadorea</taxon>
        <taxon>Rhabditida</taxon>
        <taxon>Spirurina</taxon>
        <taxon>Oxyuridomorpha</taxon>
        <taxon>Oxyuroidea</taxon>
        <taxon>Oxyuridae</taxon>
        <taxon>Enterobius</taxon>
    </lineage>
</organism>
<evidence type="ECO:0000313" key="3">
    <source>
        <dbReference type="WBParaSite" id="EVEC_0001054701-mRNA-1"/>
    </source>
</evidence>
<keyword evidence="2" id="KW-1185">Reference proteome</keyword>
<dbReference type="WBParaSite" id="EVEC_0001054701-mRNA-1">
    <property type="protein sequence ID" value="EVEC_0001054701-mRNA-1"/>
    <property type="gene ID" value="EVEC_0001054701"/>
</dbReference>
<proteinExistence type="predicted"/>
<accession>A0A0N4VI94</accession>
<gene>
    <name evidence="1" type="ORF">EVEC_LOCUS9890</name>
</gene>
<evidence type="ECO:0000313" key="2">
    <source>
        <dbReference type="Proteomes" id="UP000274131"/>
    </source>
</evidence>
<dbReference type="Proteomes" id="UP000274131">
    <property type="component" value="Unassembled WGS sequence"/>
</dbReference>
<dbReference type="EMBL" id="UXUI01010365">
    <property type="protein sequence ID" value="VDD95139.1"/>
    <property type="molecule type" value="Genomic_DNA"/>
</dbReference>
<evidence type="ECO:0000313" key="1">
    <source>
        <dbReference type="EMBL" id="VDD95139.1"/>
    </source>
</evidence>
<name>A0A0N4VI94_ENTVE</name>
<reference evidence="3" key="1">
    <citation type="submission" date="2017-02" db="UniProtKB">
        <authorList>
            <consortium name="WormBaseParasite"/>
        </authorList>
    </citation>
    <scope>IDENTIFICATION</scope>
</reference>
<protein>
    <submittedName>
        <fullName evidence="3">Reverse transcriptase domain-containing protein</fullName>
    </submittedName>
</protein>
<dbReference type="AlphaFoldDB" id="A0A0N4VI94"/>